<reference evidence="1 2" key="1">
    <citation type="submission" date="2014-09" db="EMBL/GenBank/DDBJ databases">
        <title>Whole genome shotgun sequence of Escherichia vulneris NBRC 102420.</title>
        <authorList>
            <person name="Yoshida Y."/>
            <person name="Hosoyama A."/>
            <person name="Tsuchikane K."/>
            <person name="Ohji S."/>
            <person name="Ichikawa N."/>
            <person name="Kimura A."/>
            <person name="Yamazoe A."/>
            <person name="Ezaki T."/>
            <person name="Fujita N."/>
        </authorList>
    </citation>
    <scope>NUCLEOTIDE SEQUENCE [LARGE SCALE GENOMIC DNA]</scope>
    <source>
        <strain evidence="1 2">NBRC 102420</strain>
    </source>
</reference>
<gene>
    <name evidence="1" type="primary">ydaQ</name>
    <name evidence="1" type="ORF">EV102420_23_00190</name>
</gene>
<evidence type="ECO:0008006" key="3">
    <source>
        <dbReference type="Google" id="ProtNLM"/>
    </source>
</evidence>
<dbReference type="Gene3D" id="1.10.1660.60">
    <property type="entry name" value="Putative excisionased domain DUF1233"/>
    <property type="match status" value="1"/>
</dbReference>
<dbReference type="RefSeq" id="WP_042394195.1">
    <property type="nucleotide sequence ID" value="NZ_BBMZ01000023.1"/>
</dbReference>
<accession>A0A090V4G4</accession>
<proteinExistence type="predicted"/>
<dbReference type="GeneID" id="88814171"/>
<protein>
    <recommendedName>
        <fullName evidence="3">Excisionase</fullName>
    </recommendedName>
</protein>
<dbReference type="eggNOG" id="ENOG5032Z2C">
    <property type="taxonomic scope" value="Bacteria"/>
</dbReference>
<dbReference type="STRING" id="1115515.EV102420_23_00190"/>
<evidence type="ECO:0000313" key="1">
    <source>
        <dbReference type="EMBL" id="GAL59795.1"/>
    </source>
</evidence>
<name>A0A090V4G4_PSEVU</name>
<dbReference type="Pfam" id="PF06806">
    <property type="entry name" value="DUF1233"/>
    <property type="match status" value="1"/>
</dbReference>
<organism evidence="1 2">
    <name type="scientific">Pseudescherichia vulneris NBRC 102420</name>
    <dbReference type="NCBI Taxonomy" id="1115515"/>
    <lineage>
        <taxon>Bacteria</taxon>
        <taxon>Pseudomonadati</taxon>
        <taxon>Pseudomonadota</taxon>
        <taxon>Gammaproteobacteria</taxon>
        <taxon>Enterobacterales</taxon>
        <taxon>Enterobacteriaceae</taxon>
        <taxon>Pseudescherichia</taxon>
    </lineage>
</organism>
<dbReference type="EMBL" id="BBMZ01000023">
    <property type="protein sequence ID" value="GAL59795.1"/>
    <property type="molecule type" value="Genomic_DNA"/>
</dbReference>
<evidence type="ECO:0000313" key="2">
    <source>
        <dbReference type="Proteomes" id="UP000029462"/>
    </source>
</evidence>
<sequence>MAQVIFNEEWVVEERLTARTGLDNRQIEKYRQGCWIEGVHFKRVSPSGEKTLRGITWYNYPKINQMIQDA</sequence>
<dbReference type="InterPro" id="IPR038146">
    <property type="entry name" value="933W_put_Xis_sf"/>
</dbReference>
<keyword evidence="2" id="KW-1185">Reference proteome</keyword>
<dbReference type="AlphaFoldDB" id="A0A090V4G4"/>
<dbReference type="OrthoDB" id="5829479at2"/>
<comment type="caution">
    <text evidence="1">The sequence shown here is derived from an EMBL/GenBank/DDBJ whole genome shotgun (WGS) entry which is preliminary data.</text>
</comment>
<dbReference type="InterPro" id="IPR009634">
    <property type="entry name" value="Put_exci"/>
</dbReference>
<dbReference type="Proteomes" id="UP000029462">
    <property type="component" value="Unassembled WGS sequence"/>
</dbReference>